<dbReference type="GO" id="GO:0042392">
    <property type="term" value="F:sphingosine-1-phosphate phosphatase activity"/>
    <property type="evidence" value="ECO:0007669"/>
    <property type="project" value="TreeGrafter"/>
</dbReference>
<keyword evidence="4" id="KW-1185">Reference proteome</keyword>
<keyword evidence="1" id="KW-0472">Membrane</keyword>
<feature type="transmembrane region" description="Helical" evidence="1">
    <location>
        <begin position="88"/>
        <end position="108"/>
    </location>
</feature>
<proteinExistence type="predicted"/>
<evidence type="ECO:0000256" key="1">
    <source>
        <dbReference type="SAM" id="Phobius"/>
    </source>
</evidence>
<feature type="transmembrane region" description="Helical" evidence="1">
    <location>
        <begin position="181"/>
        <end position="200"/>
    </location>
</feature>
<evidence type="ECO:0000313" key="3">
    <source>
        <dbReference type="EMBL" id="KAG2181816.1"/>
    </source>
</evidence>
<dbReference type="Pfam" id="PF01569">
    <property type="entry name" value="PAP2"/>
    <property type="match status" value="1"/>
</dbReference>
<feature type="domain" description="Phosphatidic acid phosphatase type 2/haloperoxidase" evidence="2">
    <location>
        <begin position="112"/>
        <end position="227"/>
    </location>
</feature>
<evidence type="ECO:0000313" key="4">
    <source>
        <dbReference type="Proteomes" id="UP000612746"/>
    </source>
</evidence>
<dbReference type="PANTHER" id="PTHR14969">
    <property type="entry name" value="SPHINGOSINE-1-PHOSPHATE PHOSPHOHYDROLASE"/>
    <property type="match status" value="1"/>
</dbReference>
<reference evidence="3" key="1">
    <citation type="submission" date="2020-12" db="EMBL/GenBank/DDBJ databases">
        <title>Metabolic potential, ecology and presence of endohyphal bacteria is reflected in genomic diversity of Mucoromycotina.</title>
        <authorList>
            <person name="Muszewska A."/>
            <person name="Okrasinska A."/>
            <person name="Steczkiewicz K."/>
            <person name="Drgas O."/>
            <person name="Orlowska M."/>
            <person name="Perlinska-Lenart U."/>
            <person name="Aleksandrzak-Piekarczyk T."/>
            <person name="Szatraj K."/>
            <person name="Zielenkiewicz U."/>
            <person name="Pilsyk S."/>
            <person name="Malc E."/>
            <person name="Mieczkowski P."/>
            <person name="Kruszewska J.S."/>
            <person name="Biernat P."/>
            <person name="Pawlowska J."/>
        </authorList>
    </citation>
    <scope>NUCLEOTIDE SEQUENCE</scope>
    <source>
        <strain evidence="3">WA0000051536</strain>
    </source>
</reference>
<name>A0A8H7PZ56_9FUNG</name>
<dbReference type="Proteomes" id="UP000612746">
    <property type="component" value="Unassembled WGS sequence"/>
</dbReference>
<dbReference type="InterPro" id="IPR000326">
    <property type="entry name" value="PAP2/HPO"/>
</dbReference>
<dbReference type="OrthoDB" id="302705at2759"/>
<organism evidence="3 4">
    <name type="scientific">Umbelopsis vinacea</name>
    <dbReference type="NCBI Taxonomy" id="44442"/>
    <lineage>
        <taxon>Eukaryota</taxon>
        <taxon>Fungi</taxon>
        <taxon>Fungi incertae sedis</taxon>
        <taxon>Mucoromycota</taxon>
        <taxon>Mucoromycotina</taxon>
        <taxon>Umbelopsidomycetes</taxon>
        <taxon>Umbelopsidales</taxon>
        <taxon>Umbelopsidaceae</taxon>
        <taxon>Umbelopsis</taxon>
    </lineage>
</organism>
<dbReference type="SMART" id="SM00014">
    <property type="entry name" value="acidPPc"/>
    <property type="match status" value="1"/>
</dbReference>
<dbReference type="EMBL" id="JAEPRA010000008">
    <property type="protein sequence ID" value="KAG2181816.1"/>
    <property type="molecule type" value="Genomic_DNA"/>
</dbReference>
<gene>
    <name evidence="3" type="ORF">INT44_008632</name>
</gene>
<feature type="transmembrane region" description="Helical" evidence="1">
    <location>
        <begin position="212"/>
        <end position="228"/>
    </location>
</feature>
<feature type="transmembrane region" description="Helical" evidence="1">
    <location>
        <begin position="154"/>
        <end position="175"/>
    </location>
</feature>
<sequence length="266" mass="29921">MAPTSQTLFPFDSRAIFKRTVYVGNTCLNGRWLYNKILWSLHNLCDRLILILRTLVFSLPASQPTPPRRIPLIPTPPALRMREDVMRALAQVRVVIASMTAVAIIYFRSVHVCYIALGGCIAAIVAKTLKIIIRQPRPAPLSKSVLPQAKGYGMPSSHSLVSAYFGVYLQALLLYGSQHPLFTLVSIIVVNGFCCSVYLSRVHLGNHSPAQVTVGGILGSFIALFWYWQWLKTFAPWLQIHGQETMQNLFIYFGLNPSLQDYIYLH</sequence>
<evidence type="ECO:0000259" key="2">
    <source>
        <dbReference type="SMART" id="SM00014"/>
    </source>
</evidence>
<dbReference type="SUPFAM" id="SSF48317">
    <property type="entry name" value="Acid phosphatase/Vanadium-dependent haloperoxidase"/>
    <property type="match status" value="1"/>
</dbReference>
<dbReference type="Gene3D" id="1.20.144.10">
    <property type="entry name" value="Phosphatidic acid phosphatase type 2/haloperoxidase"/>
    <property type="match status" value="1"/>
</dbReference>
<comment type="caution">
    <text evidence="3">The sequence shown here is derived from an EMBL/GenBank/DDBJ whole genome shotgun (WGS) entry which is preliminary data.</text>
</comment>
<accession>A0A8H7PZ56</accession>
<keyword evidence="1" id="KW-0812">Transmembrane</keyword>
<dbReference type="AlphaFoldDB" id="A0A8H7PZ56"/>
<dbReference type="PANTHER" id="PTHR14969:SF13">
    <property type="entry name" value="AT30094P"/>
    <property type="match status" value="1"/>
</dbReference>
<keyword evidence="1" id="KW-1133">Transmembrane helix</keyword>
<feature type="transmembrane region" description="Helical" evidence="1">
    <location>
        <begin position="114"/>
        <end position="133"/>
    </location>
</feature>
<dbReference type="InterPro" id="IPR036938">
    <property type="entry name" value="PAP2/HPO_sf"/>
</dbReference>
<protein>
    <recommendedName>
        <fullName evidence="2">Phosphatidic acid phosphatase type 2/haloperoxidase domain-containing protein</fullName>
    </recommendedName>
</protein>